<evidence type="ECO:0000256" key="1">
    <source>
        <dbReference type="ARBA" id="ARBA00004651"/>
    </source>
</evidence>
<evidence type="ECO:0000256" key="4">
    <source>
        <dbReference type="ARBA" id="ARBA00022692"/>
    </source>
</evidence>
<feature type="transmembrane region" description="Helical" evidence="10">
    <location>
        <begin position="62"/>
        <end position="83"/>
    </location>
</feature>
<evidence type="ECO:0000256" key="3">
    <source>
        <dbReference type="ARBA" id="ARBA00022475"/>
    </source>
</evidence>
<evidence type="ECO:0000256" key="10">
    <source>
        <dbReference type="SAM" id="Phobius"/>
    </source>
</evidence>
<keyword evidence="6 10" id="KW-1133">Transmembrane helix</keyword>
<dbReference type="InterPro" id="IPR047196">
    <property type="entry name" value="YidC_ALB_C"/>
</dbReference>
<organism evidence="12 13">
    <name type="scientific">Thalassobacillus devorans</name>
    <dbReference type="NCBI Taxonomy" id="279813"/>
    <lineage>
        <taxon>Bacteria</taxon>
        <taxon>Bacillati</taxon>
        <taxon>Bacillota</taxon>
        <taxon>Bacilli</taxon>
        <taxon>Bacillales</taxon>
        <taxon>Bacillaceae</taxon>
        <taxon>Thalassobacillus</taxon>
    </lineage>
</organism>
<proteinExistence type="inferred from homology"/>
<evidence type="ECO:0000313" key="13">
    <source>
        <dbReference type="Proteomes" id="UP000619534"/>
    </source>
</evidence>
<evidence type="ECO:0000256" key="7">
    <source>
        <dbReference type="ARBA" id="ARBA00023136"/>
    </source>
</evidence>
<dbReference type="NCBIfam" id="TIGR03592">
    <property type="entry name" value="yidC_oxa1_cterm"/>
    <property type="match status" value="1"/>
</dbReference>
<evidence type="ECO:0000313" key="12">
    <source>
        <dbReference type="EMBL" id="GGC78901.1"/>
    </source>
</evidence>
<dbReference type="Pfam" id="PF02096">
    <property type="entry name" value="60KD_IMP"/>
    <property type="match status" value="1"/>
</dbReference>
<evidence type="ECO:0000259" key="11">
    <source>
        <dbReference type="Pfam" id="PF02096"/>
    </source>
</evidence>
<feature type="transmembrane region" description="Helical" evidence="10">
    <location>
        <begin position="103"/>
        <end position="121"/>
    </location>
</feature>
<feature type="transmembrane region" description="Helical" evidence="10">
    <location>
        <begin position="26"/>
        <end position="50"/>
    </location>
</feature>
<keyword evidence="13" id="KW-1185">Reference proteome</keyword>
<reference evidence="13" key="1">
    <citation type="journal article" date="2019" name="Int. J. Syst. Evol. Microbiol.">
        <title>The Global Catalogue of Microorganisms (GCM) 10K type strain sequencing project: providing services to taxonomists for standard genome sequencing and annotation.</title>
        <authorList>
            <consortium name="The Broad Institute Genomics Platform"/>
            <consortium name="The Broad Institute Genome Sequencing Center for Infectious Disease"/>
            <person name="Wu L."/>
            <person name="Ma J."/>
        </authorList>
    </citation>
    <scope>NUCLEOTIDE SEQUENCE [LARGE SCALE GENOMIC DNA]</scope>
    <source>
        <strain evidence="13">CCM 7282</strain>
    </source>
</reference>
<dbReference type="PRINTS" id="PR00701">
    <property type="entry name" value="60KDINNERMP"/>
</dbReference>
<evidence type="ECO:0000256" key="6">
    <source>
        <dbReference type="ARBA" id="ARBA00022989"/>
    </source>
</evidence>
<feature type="domain" description="Membrane insertase YidC/Oxa/ALB C-terminal" evidence="11">
    <location>
        <begin position="8"/>
        <end position="144"/>
    </location>
</feature>
<comment type="caution">
    <text evidence="12">The sequence shown here is derived from an EMBL/GenBank/DDBJ whole genome shotgun (WGS) entry which is preliminary data.</text>
</comment>
<keyword evidence="4 9" id="KW-0812">Transmembrane</keyword>
<dbReference type="PANTHER" id="PTHR12428">
    <property type="entry name" value="OXA1"/>
    <property type="match status" value="1"/>
</dbReference>
<sequence length="150" mass="16922">MKKTDEREKQMELQQDMMALYKKHGVNPLATGCLPLFIQMPILMGFYYAIKSSHEIATHSFLWFNLGAADIPLALIAGAIYFVQFRVQQKLMPVDPTNNNPMVRWMGLISPLMILIISFSMPAAIPLYWTIGGLFLTGQSLLISKLLSKS</sequence>
<accession>A0ABQ1NKQ7</accession>
<dbReference type="CDD" id="cd20070">
    <property type="entry name" value="5TM_YidC_Alb3"/>
    <property type="match status" value="1"/>
</dbReference>
<name>A0ABQ1NKQ7_9BACI</name>
<dbReference type="RefSeq" id="WP_308789072.1">
    <property type="nucleotide sequence ID" value="NZ_BMCJ01000001.1"/>
</dbReference>
<keyword evidence="8" id="KW-0143">Chaperone</keyword>
<keyword evidence="3" id="KW-1003">Cell membrane</keyword>
<keyword evidence="7 10" id="KW-0472">Membrane</keyword>
<dbReference type="Proteomes" id="UP000619534">
    <property type="component" value="Unassembled WGS sequence"/>
</dbReference>
<evidence type="ECO:0000256" key="8">
    <source>
        <dbReference type="ARBA" id="ARBA00023186"/>
    </source>
</evidence>
<keyword evidence="5" id="KW-0653">Protein transport</keyword>
<keyword evidence="2" id="KW-0813">Transport</keyword>
<comment type="subcellular location">
    <subcellularLocation>
        <location evidence="1">Cell membrane</location>
        <topology evidence="1">Multi-pass membrane protein</topology>
    </subcellularLocation>
    <subcellularLocation>
        <location evidence="9">Membrane</location>
        <topology evidence="9">Multi-pass membrane protein</topology>
    </subcellularLocation>
</comment>
<evidence type="ECO:0000256" key="2">
    <source>
        <dbReference type="ARBA" id="ARBA00022448"/>
    </source>
</evidence>
<dbReference type="InterPro" id="IPR001708">
    <property type="entry name" value="YidC/ALB3/OXA1/COX18"/>
</dbReference>
<dbReference type="InterPro" id="IPR028055">
    <property type="entry name" value="YidC/Oxa/ALB_C"/>
</dbReference>
<evidence type="ECO:0000256" key="9">
    <source>
        <dbReference type="RuleBase" id="RU003945"/>
    </source>
</evidence>
<evidence type="ECO:0000256" key="5">
    <source>
        <dbReference type="ARBA" id="ARBA00022927"/>
    </source>
</evidence>
<gene>
    <name evidence="12" type="ORF">GCM10007216_06760</name>
</gene>
<dbReference type="EMBL" id="BMCJ01000001">
    <property type="protein sequence ID" value="GGC78901.1"/>
    <property type="molecule type" value="Genomic_DNA"/>
</dbReference>
<dbReference type="PANTHER" id="PTHR12428:SF65">
    <property type="entry name" value="CYTOCHROME C OXIDASE ASSEMBLY PROTEIN COX18, MITOCHONDRIAL"/>
    <property type="match status" value="1"/>
</dbReference>
<comment type="similarity">
    <text evidence="9">Belongs to the OXA1/ALB3/YidC family.</text>
</comment>
<protein>
    <recommendedName>
        <fullName evidence="11">Membrane insertase YidC/Oxa/ALB C-terminal domain-containing protein</fullName>
    </recommendedName>
</protein>